<organism evidence="2 3">
    <name type="scientific">Oryza rufipogon</name>
    <name type="common">Brownbeard rice</name>
    <name type="synonym">Asian wild rice</name>
    <dbReference type="NCBI Taxonomy" id="4529"/>
    <lineage>
        <taxon>Eukaryota</taxon>
        <taxon>Viridiplantae</taxon>
        <taxon>Streptophyta</taxon>
        <taxon>Embryophyta</taxon>
        <taxon>Tracheophyta</taxon>
        <taxon>Spermatophyta</taxon>
        <taxon>Magnoliopsida</taxon>
        <taxon>Liliopsida</taxon>
        <taxon>Poales</taxon>
        <taxon>Poaceae</taxon>
        <taxon>BOP clade</taxon>
        <taxon>Oryzoideae</taxon>
        <taxon>Oryzeae</taxon>
        <taxon>Oryzinae</taxon>
        <taxon>Oryza</taxon>
    </lineage>
</organism>
<dbReference type="STRING" id="4529.A0A0E0NXU1"/>
<name>A0A0E0NXU1_ORYRU</name>
<reference evidence="2" key="2">
    <citation type="submission" date="2015-06" db="UniProtKB">
        <authorList>
            <consortium name="EnsemblPlants"/>
        </authorList>
    </citation>
    <scope>IDENTIFICATION</scope>
</reference>
<dbReference type="Proteomes" id="UP000008022">
    <property type="component" value="Unassembled WGS sequence"/>
</dbReference>
<proteinExistence type="predicted"/>
<evidence type="ECO:0000313" key="2">
    <source>
        <dbReference type="EnsemblPlants" id="ORUFI03G25650.1"/>
    </source>
</evidence>
<dbReference type="AlphaFoldDB" id="A0A0E0NXU1"/>
<dbReference type="EnsemblPlants" id="ORUFI03G25650.1">
    <property type="protein sequence ID" value="ORUFI03G25650.1"/>
    <property type="gene ID" value="ORUFI03G25650"/>
</dbReference>
<dbReference type="OMA" id="PCRAFIF"/>
<keyword evidence="3" id="KW-1185">Reference proteome</keyword>
<dbReference type="Gramene" id="ORUFI03G25650.1">
    <property type="protein sequence ID" value="ORUFI03G25650.1"/>
    <property type="gene ID" value="ORUFI03G25650"/>
</dbReference>
<dbReference type="HOGENOM" id="CLU_1780481_0_0_1"/>
<reference evidence="3" key="1">
    <citation type="submission" date="2013-06" db="EMBL/GenBank/DDBJ databases">
        <authorList>
            <person name="Zhao Q."/>
        </authorList>
    </citation>
    <scope>NUCLEOTIDE SEQUENCE</scope>
    <source>
        <strain evidence="3">cv. W1943</strain>
    </source>
</reference>
<accession>A0A0E0NXU1</accession>
<feature type="region of interest" description="Disordered" evidence="1">
    <location>
        <begin position="58"/>
        <end position="146"/>
    </location>
</feature>
<evidence type="ECO:0000313" key="3">
    <source>
        <dbReference type="Proteomes" id="UP000008022"/>
    </source>
</evidence>
<protein>
    <submittedName>
        <fullName evidence="2">Uncharacterized protein</fullName>
    </submittedName>
</protein>
<sequence>MGTGWIWKAGTDAAISVELTAADGSGFAVRDLERGFAVRDLERWGGLMGAEHDYYERATAASPPDRRTSSPRVVAAAASPPPHPRTPPRPPPPPLRRRIRGHRLALSPPSLSPVPPSPRRRSAVGPPCAGDLLPTAGRPCTESREE</sequence>
<feature type="compositionally biased region" description="Pro residues" evidence="1">
    <location>
        <begin position="79"/>
        <end position="94"/>
    </location>
</feature>
<evidence type="ECO:0000256" key="1">
    <source>
        <dbReference type="SAM" id="MobiDB-lite"/>
    </source>
</evidence>